<protein>
    <submittedName>
        <fullName evidence="1">Uncharacterized protein</fullName>
    </submittedName>
</protein>
<name>D4LEW7_RUMC1</name>
<reference evidence="1" key="1">
    <citation type="submission" date="2010-03" db="EMBL/GenBank/DDBJ databases">
        <title>The genome sequence of Ruminococcus sp. 18P13.</title>
        <authorList>
            <consortium name="metaHIT consortium -- http://www.metahit.eu/"/>
            <person name="Pajon A."/>
            <person name="Turner K."/>
            <person name="Parkhill J."/>
            <person name="Bernalier A."/>
        </authorList>
    </citation>
    <scope>NUCLEOTIDE SEQUENCE [LARGE SCALE GENOMIC DNA]</scope>
    <source>
        <strain evidence="1">Type strain: 18P13</strain>
    </source>
</reference>
<sequence length="116" mass="13026">MEGVFITGVLLLCVMLTLLTVNELTHVLCKDRECSGAGLVTIIPLRKGDARAQVRIRRLISQLRWTDEALVGTILLLDVDADQALLEHCTQLCESYDFMRLVKLEQADGMLRELLT</sequence>
<dbReference type="Proteomes" id="UP000007054">
    <property type="component" value="Chromosome"/>
</dbReference>
<dbReference type="GeneID" id="83156804"/>
<proteinExistence type="predicted"/>
<dbReference type="BioCyc" id="RCHA213810:RUM_RS10415-MONOMER"/>
<accession>D4LEW7</accession>
<dbReference type="AlphaFoldDB" id="D4LEW7"/>
<dbReference type="PATRIC" id="fig|213810.4.peg.2034"/>
<reference evidence="1" key="2">
    <citation type="submission" date="2010-03" db="EMBL/GenBank/DDBJ databases">
        <authorList>
            <person name="Pajon A."/>
        </authorList>
    </citation>
    <scope>NUCLEOTIDE SEQUENCE</scope>
    <source>
        <strain evidence="1">Type strain: 18P13</strain>
    </source>
</reference>
<keyword evidence="2" id="KW-1185">Reference proteome</keyword>
<dbReference type="RefSeq" id="WP_015559068.1">
    <property type="nucleotide sequence ID" value="NC_021039.1"/>
</dbReference>
<gene>
    <name evidence="1" type="ordered locus">RUM_21460</name>
</gene>
<dbReference type="EMBL" id="FP929052">
    <property type="protein sequence ID" value="CBL18162.1"/>
    <property type="molecule type" value="Genomic_DNA"/>
</dbReference>
<evidence type="ECO:0000313" key="1">
    <source>
        <dbReference type="EMBL" id="CBL18162.1"/>
    </source>
</evidence>
<organism evidence="1 2">
    <name type="scientific">Ruminococcus champanellensis (strain DSM 18848 / JCM 17042 / KCTC 15320 / 18P13)</name>
    <dbReference type="NCBI Taxonomy" id="213810"/>
    <lineage>
        <taxon>Bacteria</taxon>
        <taxon>Bacillati</taxon>
        <taxon>Bacillota</taxon>
        <taxon>Clostridia</taxon>
        <taxon>Eubacteriales</taxon>
        <taxon>Oscillospiraceae</taxon>
        <taxon>Ruminococcus</taxon>
    </lineage>
</organism>
<dbReference type="HOGENOM" id="CLU_2095068_0_0_9"/>
<dbReference type="KEGG" id="rch:RUM_21460"/>
<evidence type="ECO:0000313" key="2">
    <source>
        <dbReference type="Proteomes" id="UP000007054"/>
    </source>
</evidence>